<dbReference type="OrthoDB" id="8385759at2"/>
<dbReference type="GO" id="GO:0032259">
    <property type="term" value="P:methylation"/>
    <property type="evidence" value="ECO:0007669"/>
    <property type="project" value="UniProtKB-KW"/>
</dbReference>
<dbReference type="Proteomes" id="UP000076335">
    <property type="component" value="Unassembled WGS sequence"/>
</dbReference>
<evidence type="ECO:0000313" key="4">
    <source>
        <dbReference type="Proteomes" id="UP000076335"/>
    </source>
</evidence>
<dbReference type="EMBL" id="LPVY01000002">
    <property type="protein sequence ID" value="KZB69079.1"/>
    <property type="molecule type" value="Genomic_DNA"/>
</dbReference>
<evidence type="ECO:0000256" key="1">
    <source>
        <dbReference type="ARBA" id="ARBA00022679"/>
    </source>
</evidence>
<gene>
    <name evidence="3" type="ORF">AUP42_09290</name>
</gene>
<dbReference type="InterPro" id="IPR029063">
    <property type="entry name" value="SAM-dependent_MTases_sf"/>
</dbReference>
<dbReference type="InterPro" id="IPR041698">
    <property type="entry name" value="Methyltransf_25"/>
</dbReference>
<dbReference type="CDD" id="cd02440">
    <property type="entry name" value="AdoMet_MTases"/>
    <property type="match status" value="1"/>
</dbReference>
<proteinExistence type="predicted"/>
<dbReference type="AlphaFoldDB" id="A0A154LAM9"/>
<evidence type="ECO:0000259" key="2">
    <source>
        <dbReference type="Pfam" id="PF13649"/>
    </source>
</evidence>
<dbReference type="Gene3D" id="3.40.50.150">
    <property type="entry name" value="Vaccinia Virus protein VP39"/>
    <property type="match status" value="1"/>
</dbReference>
<feature type="domain" description="Methyltransferase" evidence="2">
    <location>
        <begin position="61"/>
        <end position="156"/>
    </location>
</feature>
<dbReference type="GO" id="GO:0008168">
    <property type="term" value="F:methyltransferase activity"/>
    <property type="evidence" value="ECO:0007669"/>
    <property type="project" value="UniProtKB-KW"/>
</dbReference>
<dbReference type="SUPFAM" id="SSF53335">
    <property type="entry name" value="S-adenosyl-L-methionine-dependent methyltransferases"/>
    <property type="match status" value="1"/>
</dbReference>
<protein>
    <submittedName>
        <fullName evidence="3">Methylase</fullName>
    </submittedName>
</protein>
<organism evidence="3 4">
    <name type="scientific">Thalassospira lucentensis</name>
    <dbReference type="NCBI Taxonomy" id="168935"/>
    <lineage>
        <taxon>Bacteria</taxon>
        <taxon>Pseudomonadati</taxon>
        <taxon>Pseudomonadota</taxon>
        <taxon>Alphaproteobacteria</taxon>
        <taxon>Rhodospirillales</taxon>
        <taxon>Thalassospiraceae</taxon>
        <taxon>Thalassospira</taxon>
    </lineage>
</organism>
<comment type="caution">
    <text evidence="3">The sequence shown here is derived from an EMBL/GenBank/DDBJ whole genome shotgun (WGS) entry which is preliminary data.</text>
</comment>
<dbReference type="PANTHER" id="PTHR43861">
    <property type="entry name" value="TRANS-ACONITATE 2-METHYLTRANSFERASE-RELATED"/>
    <property type="match status" value="1"/>
</dbReference>
<reference evidence="3 4" key="1">
    <citation type="submission" date="2015-12" db="EMBL/GenBank/DDBJ databases">
        <title>Genome sequence of Thalassospira lucentensis MCCC 1A02072.</title>
        <authorList>
            <person name="Lu L."/>
            <person name="Lai Q."/>
            <person name="Shao Z."/>
            <person name="Qian P."/>
        </authorList>
    </citation>
    <scope>NUCLEOTIDE SEQUENCE [LARGE SCALE GENOMIC DNA]</scope>
    <source>
        <strain evidence="3 4">MCCC 1A02072</strain>
    </source>
</reference>
<accession>A0A154LAM9</accession>
<dbReference type="Pfam" id="PF13649">
    <property type="entry name" value="Methyltransf_25"/>
    <property type="match status" value="1"/>
</dbReference>
<sequence length="267" mass="29766">MDEHKKYTSANRAAWDASAPLHEVGETWQRLLAEVAKADFSTFDETLRQTLEGVGVTGKRVVQVCCNNGREVLSLSAMGAKTVLGIDQSDAFLAQARKLAHLSGRKCDFLCADIYELPEDTPGDFDLGLITIGVLNWMPDLKRFFDAVSGLLARDGMLVIYETHPFLEMFDPSAADPFSPSQSYFDRGPHANEDTITYDGSDGGQGPVSWWFSYTMGEIVSAAVAAGLKLECLKEYPHSNRETEFDIYEDRKVQIPMCYTLVLRKER</sequence>
<evidence type="ECO:0000313" key="3">
    <source>
        <dbReference type="EMBL" id="KZB69079.1"/>
    </source>
</evidence>
<keyword evidence="3" id="KW-0489">Methyltransferase</keyword>
<name>A0A154LAM9_9PROT</name>
<keyword evidence="1" id="KW-0808">Transferase</keyword>